<organism evidence="1 2">
    <name type="scientific">Dipteronia dyeriana</name>
    <dbReference type="NCBI Taxonomy" id="168575"/>
    <lineage>
        <taxon>Eukaryota</taxon>
        <taxon>Viridiplantae</taxon>
        <taxon>Streptophyta</taxon>
        <taxon>Embryophyta</taxon>
        <taxon>Tracheophyta</taxon>
        <taxon>Spermatophyta</taxon>
        <taxon>Magnoliopsida</taxon>
        <taxon>eudicotyledons</taxon>
        <taxon>Gunneridae</taxon>
        <taxon>Pentapetalae</taxon>
        <taxon>rosids</taxon>
        <taxon>malvids</taxon>
        <taxon>Sapindales</taxon>
        <taxon>Sapindaceae</taxon>
        <taxon>Hippocastanoideae</taxon>
        <taxon>Acereae</taxon>
        <taxon>Dipteronia</taxon>
    </lineage>
</organism>
<protein>
    <submittedName>
        <fullName evidence="1">Uncharacterized protein</fullName>
    </submittedName>
</protein>
<comment type="caution">
    <text evidence="1">The sequence shown here is derived from an EMBL/GenBank/DDBJ whole genome shotgun (WGS) entry which is preliminary data.</text>
</comment>
<proteinExistence type="predicted"/>
<evidence type="ECO:0000313" key="2">
    <source>
        <dbReference type="Proteomes" id="UP001280121"/>
    </source>
</evidence>
<dbReference type="EMBL" id="JANJYI010000002">
    <property type="protein sequence ID" value="KAK2659172.1"/>
    <property type="molecule type" value="Genomic_DNA"/>
</dbReference>
<reference evidence="1" key="1">
    <citation type="journal article" date="2023" name="Plant J.">
        <title>Genome sequences and population genomics provide insights into the demographic history, inbreeding, and mutation load of two 'living fossil' tree species of Dipteronia.</title>
        <authorList>
            <person name="Feng Y."/>
            <person name="Comes H.P."/>
            <person name="Chen J."/>
            <person name="Zhu S."/>
            <person name="Lu R."/>
            <person name="Zhang X."/>
            <person name="Li P."/>
            <person name="Qiu J."/>
            <person name="Olsen K.M."/>
            <person name="Qiu Y."/>
        </authorList>
    </citation>
    <scope>NUCLEOTIDE SEQUENCE</scope>
    <source>
        <strain evidence="1">KIB01</strain>
    </source>
</reference>
<sequence length="171" mass="19694">MKGCLGNSRFMLNFGIFTDLAKVIGILLQGMMFTWSNNREAESWVRLDRFLCDHVFLSWFPNMFQKGLCMSLFYHNPIVIGKDRDNWGPKPFRFANIWLEDKQLMEGVHNSWRSCKDGGSVGSKLFQKSNAAKKFLKVSLKLKIPQDKLLKKAEGDLDEIERKVSNLGVVD</sequence>
<evidence type="ECO:0000313" key="1">
    <source>
        <dbReference type="EMBL" id="KAK2659172.1"/>
    </source>
</evidence>
<name>A0AAE0CPY6_9ROSI</name>
<gene>
    <name evidence="1" type="ORF">Ddye_005705</name>
</gene>
<accession>A0AAE0CPY6</accession>
<keyword evidence="2" id="KW-1185">Reference proteome</keyword>
<dbReference type="PANTHER" id="PTHR33710:SF64">
    <property type="entry name" value="ENDONUCLEASE_EXONUCLEASE_PHOSPHATASE DOMAIN-CONTAINING PROTEIN"/>
    <property type="match status" value="1"/>
</dbReference>
<dbReference type="AlphaFoldDB" id="A0AAE0CPY6"/>
<dbReference type="PANTHER" id="PTHR33710">
    <property type="entry name" value="BNAC02G09200D PROTEIN"/>
    <property type="match status" value="1"/>
</dbReference>
<dbReference type="Proteomes" id="UP001280121">
    <property type="component" value="Unassembled WGS sequence"/>
</dbReference>